<protein>
    <submittedName>
        <fullName evidence="1">Uncharacterized protein</fullName>
    </submittedName>
</protein>
<name>A0ABQ3EPX7_9HYPH</name>
<evidence type="ECO:0000313" key="1">
    <source>
        <dbReference type="EMBL" id="GHB49962.1"/>
    </source>
</evidence>
<dbReference type="EMBL" id="BMXE01000013">
    <property type="protein sequence ID" value="GHB49962.1"/>
    <property type="molecule type" value="Genomic_DNA"/>
</dbReference>
<accession>A0ABQ3EPX7</accession>
<comment type="caution">
    <text evidence="1">The sequence shown here is derived from an EMBL/GenBank/DDBJ whole genome shotgun (WGS) entry which is preliminary data.</text>
</comment>
<dbReference type="InterPro" id="IPR009057">
    <property type="entry name" value="Homeodomain-like_sf"/>
</dbReference>
<dbReference type="SUPFAM" id="SSF46689">
    <property type="entry name" value="Homeodomain-like"/>
    <property type="match status" value="1"/>
</dbReference>
<organism evidence="1 2">
    <name type="scientific">Pseudovibrio japonicus</name>
    <dbReference type="NCBI Taxonomy" id="366534"/>
    <lineage>
        <taxon>Bacteria</taxon>
        <taxon>Pseudomonadati</taxon>
        <taxon>Pseudomonadota</taxon>
        <taxon>Alphaproteobacteria</taxon>
        <taxon>Hyphomicrobiales</taxon>
        <taxon>Stappiaceae</taxon>
        <taxon>Pseudovibrio</taxon>
    </lineage>
</organism>
<dbReference type="Proteomes" id="UP000637980">
    <property type="component" value="Unassembled WGS sequence"/>
</dbReference>
<reference evidence="2" key="1">
    <citation type="journal article" date="2019" name="Int. J. Syst. Evol. Microbiol.">
        <title>The Global Catalogue of Microorganisms (GCM) 10K type strain sequencing project: providing services to taxonomists for standard genome sequencing and annotation.</title>
        <authorList>
            <consortium name="The Broad Institute Genomics Platform"/>
            <consortium name="The Broad Institute Genome Sequencing Center for Infectious Disease"/>
            <person name="Wu L."/>
            <person name="Ma J."/>
        </authorList>
    </citation>
    <scope>NUCLEOTIDE SEQUENCE [LARGE SCALE GENOMIC DNA]</scope>
    <source>
        <strain evidence="2">KCTC 12861</strain>
    </source>
</reference>
<sequence length="75" mass="8325">MVETLIWSSIIQPDTPPTENPRALDSVIAPEAAMPKRATSVAELCRELGVKPVTLYRYVDPKGNLRDYGRRVLSA</sequence>
<keyword evidence="2" id="KW-1185">Reference proteome</keyword>
<evidence type="ECO:0000313" key="2">
    <source>
        <dbReference type="Proteomes" id="UP000637980"/>
    </source>
</evidence>
<gene>
    <name evidence="1" type="ORF">GCM10007094_43990</name>
</gene>
<proteinExistence type="predicted"/>